<dbReference type="PANTHER" id="PTHR13763">
    <property type="entry name" value="BREAST CANCER TYPE 1 SUSCEPTIBILITY PROTEIN BRCA1"/>
    <property type="match status" value="1"/>
</dbReference>
<feature type="region of interest" description="Disordered" evidence="18">
    <location>
        <begin position="1432"/>
        <end position="1469"/>
    </location>
</feature>
<feature type="region of interest" description="Disordered" evidence="18">
    <location>
        <begin position="1112"/>
        <end position="1188"/>
    </location>
</feature>
<dbReference type="GeneID" id="100576640"/>
<sequence length="1723" mass="193970">MEQVFSIADKLSKVIKNIQKCLQCTICLQTISDPVKTVCGHRFCRICIQTVIQNKNALCPLCNCAIQRRNISKDKNTAIYITQLQNIIEAIQLDSGIDIVTHLSVLNTCESSSNNTEICSNTEDVTKPSCSYAVDTRQRVSHPAANNNGKGRRRKVQRKTAQKRKMAESKESNSMTRYLSKCGLSGIEPLEASNDYSGEKSLKDKVCSWLHTLPGNENLLDPDVAERVDSDLDDTLTMSVSENDGQSKGITTDTNVDPSLEPPSTEACDKSDGDRSTCKEIPDDCSRNDKKPKGINPGNCSSRMDTKSEITKTTVRSSEEKFIEVQRTSPCDMLSSMQRNWSSVAKFGKEMRAKRKRLKSLDVSIENRGKRGSMGEAGGRSEVEEVGSRDRREGEECEKSLGKARYEALLDGERSILAEVEPAFGESSFVTLEGDGKIRIRSLNACQMNAIIGVSDEGNNEEGTERQMEVFNTPVHDRSKIFSQMIPDGSPNDDQDRGNLVDESVKNSPIPTDERTADVVADRPTPSKYQISTPSRKRLSLKRQSEDSKSSNTNAFNSDVGSRLNAVKRDLNRQIDKEEGNGIGKRKSTGDERERNLPSNDYAGRAWMMGDKKRNEYLVTFKKLGKFYKRGNEGRVKKRVPFFYLGATGKETSYYPGLHAHKSCNLACCNALKLEQKIDNESGTSIIASITDSNEVKSVEAAMKVKSKVKMDDRTVSSENRVEDVAARRISCEEIVPRPIGNANRSYDVDVLLVSSDDEPSTNRSPLPKTDSSCKDTVRMSSPSKDRSPQRFLSSSPPIDTLQTQKLNDPGSARRKRKQGNKRAQSFACISPNCNSFCVSIEKCSSRRTVVQEKETKESWESDSNHSLSSQATCIRATMLETKNSSRKNNSKGNERKRSPNPSSKDTEVIRSGKNLDRDTVKTCEKKVREKVYNRIVLLDSSESESMDNFVFLDGNVDDASPKTEKRKRTVSFDSADETDLNAIVNNWCNDGKLDERCKKKGKLERVRDTLDSSTSRDNFSTKSLDLVVGKFGKEKSNSNRTKNLEDRMALAVDEDSPDFCAVIDKVQNVRNGTMVFKEKQRQENAKTADSMMHDNFDEFIANVNTADLITDSDDGKGDKSRREDCMEGRNDCERKSKHAKSMCSEKIRWNKEIPHNGSDKENGNKMDVSGSENGDDEDPVCVNASNKSWRKDRFQGKKGVESCSKESTRTLIENPMTSSDKRFQMNNSANSSMGKDMYDYDSLMAVTQDDLMIKQFEEDLFGKPSKHSNDTLRTPKSLKKKECSRENEKNIQDVEHSGEEDDIVENTPKAKRKKLEAIDSPRESLPSISKTIEKSAYVRTPSSIMTTGSNLASTPGSMTNIHPLHQSTPKTQQFKNITGIVKRISVMNEQSNSKPTKNIGQRIDNQKSASQRSNVQNIAQRSMEQRIQNIQRSDHQNAMQRSDQRNSEQESNVPSTSQRSNDQRSIVQNEIVERNDIPSQRTIVRNAQKLCFVCSGLVSSEIEQVKTLAQKVNVKYRTQFDHEVTHVIVKADKHNSANKTLKYLQGVAHKKWIVGFQWVINSLKENNLVNEEPYEVVDFRTHEAGPRKSRLREKDLFTGFVFFCNGPYDNVSVEQYQDMLRATGAIVVQSLSALAAEKSRLRIIMIQGDTYEYEIIKWYRMVHAISIVHEWVVECISQYKLISFYPYLQELSRQEVLALGYPEYLLEEEVDEDSDNSCDVSM</sequence>
<keyword evidence="2" id="KW-1017">Isopeptide bond</keyword>
<dbReference type="EnsemblMetazoa" id="XM_016913959">
    <property type="protein sequence ID" value="XP_016769448"/>
    <property type="gene ID" value="LOC100576640"/>
</dbReference>
<dbReference type="InterPro" id="IPR013083">
    <property type="entry name" value="Znf_RING/FYVE/PHD"/>
</dbReference>
<dbReference type="OrthoDB" id="6105938at2759"/>
<feature type="compositionally biased region" description="Basic and acidic residues" evidence="18">
    <location>
        <begin position="1144"/>
        <end position="1165"/>
    </location>
</feature>
<feature type="region of interest" description="Disordered" evidence="18">
    <location>
        <begin position="1263"/>
        <end position="1323"/>
    </location>
</feature>
<protein>
    <submittedName>
        <fullName evidence="23">Uncharacterized protein LOC100576640 isoform X1</fullName>
    </submittedName>
</protein>
<dbReference type="InterPro" id="IPR001357">
    <property type="entry name" value="BRCT_dom"/>
</dbReference>
<feature type="region of interest" description="Disordered" evidence="18">
    <location>
        <begin position="483"/>
        <end position="599"/>
    </location>
</feature>
<evidence type="ECO:0000256" key="11">
    <source>
        <dbReference type="ARBA" id="ARBA00023098"/>
    </source>
</evidence>
<feature type="region of interest" description="Disordered" evidence="18">
    <location>
        <begin position="367"/>
        <end position="396"/>
    </location>
</feature>
<proteinExistence type="predicted"/>
<keyword evidence="6" id="KW-0227">DNA damage</keyword>
<feature type="compositionally biased region" description="Polar residues" evidence="18">
    <location>
        <begin position="1450"/>
        <end position="1469"/>
    </location>
</feature>
<feature type="compositionally biased region" description="Polar residues" evidence="18">
    <location>
        <begin position="1432"/>
        <end position="1442"/>
    </location>
</feature>
<dbReference type="SMART" id="SM00184">
    <property type="entry name" value="RING"/>
    <property type="match status" value="1"/>
</dbReference>
<evidence type="ECO:0000256" key="3">
    <source>
        <dbReference type="ARBA" id="ARBA00022516"/>
    </source>
</evidence>
<keyword evidence="13" id="KW-0275">Fatty acid biosynthesis</keyword>
<dbReference type="Gene3D" id="3.30.40.10">
    <property type="entry name" value="Zinc/RING finger domain, C3HC4 (zinc finger)"/>
    <property type="match status" value="1"/>
</dbReference>
<dbReference type="Pfam" id="PF13923">
    <property type="entry name" value="zf-C3HC4_2"/>
    <property type="match status" value="1"/>
</dbReference>
<feature type="compositionally biased region" description="Basic and acidic residues" evidence="18">
    <location>
        <begin position="772"/>
        <end position="789"/>
    </location>
</feature>
<evidence type="ECO:0000256" key="16">
    <source>
        <dbReference type="ARBA" id="ARBA00023242"/>
    </source>
</evidence>
<feature type="compositionally biased region" description="Basic and acidic residues" evidence="18">
    <location>
        <begin position="512"/>
        <end position="521"/>
    </location>
</feature>
<evidence type="ECO:0000256" key="10">
    <source>
        <dbReference type="ARBA" id="ARBA00022990"/>
    </source>
</evidence>
<dbReference type="Pfam" id="PF00533">
    <property type="entry name" value="BRCT"/>
    <property type="match status" value="1"/>
</dbReference>
<dbReference type="GO" id="GO:0004842">
    <property type="term" value="F:ubiquitin-protein transferase activity"/>
    <property type="evidence" value="ECO:0007669"/>
    <property type="project" value="InterPro"/>
</dbReference>
<keyword evidence="4" id="KW-0479">Metal-binding</keyword>
<feature type="compositionally biased region" description="Polar residues" evidence="18">
    <location>
        <begin position="239"/>
        <end position="257"/>
    </location>
</feature>
<feature type="region of interest" description="Disordered" evidence="18">
    <location>
        <begin position="756"/>
        <end position="825"/>
    </location>
</feature>
<dbReference type="PROSITE" id="PS50089">
    <property type="entry name" value="ZF_RING_2"/>
    <property type="match status" value="1"/>
</dbReference>
<feature type="compositionally biased region" description="Basic and acidic residues" evidence="18">
    <location>
        <begin position="1281"/>
        <end position="1298"/>
    </location>
</feature>
<dbReference type="InterPro" id="IPR031099">
    <property type="entry name" value="BRCA1-associated"/>
</dbReference>
<keyword evidence="22" id="KW-1185">Reference proteome</keyword>
<dbReference type="GO" id="GO:0045944">
    <property type="term" value="P:positive regulation of transcription by RNA polymerase II"/>
    <property type="evidence" value="ECO:0007669"/>
    <property type="project" value="TreeGrafter"/>
</dbReference>
<name>A0A7M7IJA0_APIME</name>
<dbReference type="RefSeq" id="XP_016769448.2">
    <property type="nucleotide sequence ID" value="XM_016913959.2"/>
</dbReference>
<reference evidence="23" key="2">
    <citation type="submission" date="2025-04" db="UniProtKB">
        <authorList>
            <consortium name="RefSeq"/>
        </authorList>
    </citation>
    <scope>IDENTIFICATION</scope>
    <source>
        <strain evidence="23">DH4</strain>
        <tissue evidence="23">Whole body</tissue>
    </source>
</reference>
<feature type="compositionally biased region" description="Basic and acidic residues" evidence="18">
    <location>
        <begin position="494"/>
        <end position="505"/>
    </location>
</feature>
<dbReference type="FunFam" id="3.40.50.10190:FF:000006">
    <property type="entry name" value="Breast cancer type 1 susceptibility protein homolog"/>
    <property type="match status" value="1"/>
</dbReference>
<keyword evidence="10" id="KW-0007">Acetylation</keyword>
<feature type="domain" description="BRCT" evidence="20">
    <location>
        <begin position="1493"/>
        <end position="1577"/>
    </location>
</feature>
<dbReference type="GO" id="GO:0003677">
    <property type="term" value="F:DNA binding"/>
    <property type="evidence" value="ECO:0007669"/>
    <property type="project" value="InterPro"/>
</dbReference>
<evidence type="ECO:0000313" key="23">
    <source>
        <dbReference type="RefSeq" id="XP_016769448.2"/>
    </source>
</evidence>
<feature type="compositionally biased region" description="Basic and acidic residues" evidence="18">
    <location>
        <begin position="1114"/>
        <end position="1135"/>
    </location>
</feature>
<dbReference type="InterPro" id="IPR036420">
    <property type="entry name" value="BRCT_dom_sf"/>
</dbReference>
<evidence type="ECO:0000313" key="21">
    <source>
        <dbReference type="EnsemblMetazoa" id="XP_016769448"/>
    </source>
</evidence>
<keyword evidence="5" id="KW-0677">Repeat</keyword>
<keyword evidence="15" id="KW-0234">DNA repair</keyword>
<keyword evidence="9" id="KW-0862">Zinc</keyword>
<evidence type="ECO:0000256" key="1">
    <source>
        <dbReference type="ARBA" id="ARBA00004123"/>
    </source>
</evidence>
<dbReference type="Proteomes" id="UP000005203">
    <property type="component" value="Linkage group LG9"/>
</dbReference>
<keyword evidence="3" id="KW-0444">Lipid biosynthesis</keyword>
<dbReference type="GO" id="GO:0070531">
    <property type="term" value="C:BRCA1-A complex"/>
    <property type="evidence" value="ECO:0007669"/>
    <property type="project" value="TreeGrafter"/>
</dbReference>
<accession>A0A7M7IJA0</accession>
<dbReference type="PANTHER" id="PTHR13763:SF0">
    <property type="entry name" value="BREAST CANCER TYPE 1 SUSCEPTIBILITY PROTEIN"/>
    <property type="match status" value="1"/>
</dbReference>
<feature type="domain" description="RING-type" evidence="19">
    <location>
        <begin position="24"/>
        <end position="63"/>
    </location>
</feature>
<feature type="region of interest" description="Disordered" evidence="18">
    <location>
        <begin position="239"/>
        <end position="313"/>
    </location>
</feature>
<comment type="subcellular location">
    <subcellularLocation>
        <location evidence="1">Nucleus</location>
    </subcellularLocation>
</comment>
<reference evidence="21" key="1">
    <citation type="submission" date="2021-01" db="UniProtKB">
        <authorList>
            <consortium name="EnsemblMetazoa"/>
        </authorList>
    </citation>
    <scope>IDENTIFICATION</scope>
    <source>
        <strain evidence="21">DH4</strain>
    </source>
</reference>
<dbReference type="GO" id="GO:0006633">
    <property type="term" value="P:fatty acid biosynthetic process"/>
    <property type="evidence" value="ECO:0007669"/>
    <property type="project" value="UniProtKB-KW"/>
</dbReference>
<keyword evidence="14" id="KW-0233">DNA recombination</keyword>
<dbReference type="InterPro" id="IPR001841">
    <property type="entry name" value="Znf_RING"/>
</dbReference>
<feature type="compositionally biased region" description="Polar residues" evidence="18">
    <location>
        <begin position="1407"/>
        <end position="1416"/>
    </location>
</feature>
<feature type="compositionally biased region" description="Basic and acidic residues" evidence="18">
    <location>
        <begin position="905"/>
        <end position="914"/>
    </location>
</feature>
<dbReference type="InterPro" id="IPR017907">
    <property type="entry name" value="Znf_RING_CS"/>
</dbReference>
<evidence type="ECO:0000256" key="18">
    <source>
        <dbReference type="SAM" id="MobiDB-lite"/>
    </source>
</evidence>
<evidence type="ECO:0000313" key="22">
    <source>
        <dbReference type="Proteomes" id="UP000005203"/>
    </source>
</evidence>
<evidence type="ECO:0000256" key="4">
    <source>
        <dbReference type="ARBA" id="ARBA00022723"/>
    </source>
</evidence>
<dbReference type="SMART" id="SM00292">
    <property type="entry name" value="BRCT"/>
    <property type="match status" value="2"/>
</dbReference>
<feature type="region of interest" description="Disordered" evidence="18">
    <location>
        <begin position="1389"/>
        <end position="1416"/>
    </location>
</feature>
<keyword evidence="12" id="KW-0010">Activator</keyword>
<dbReference type="PRINTS" id="PR00493">
    <property type="entry name" value="BRSTCANCERI"/>
</dbReference>
<evidence type="ECO:0000256" key="8">
    <source>
        <dbReference type="ARBA" id="ARBA00022832"/>
    </source>
</evidence>
<organism evidence="21">
    <name type="scientific">Apis mellifera</name>
    <name type="common">Honeybee</name>
    <dbReference type="NCBI Taxonomy" id="7460"/>
    <lineage>
        <taxon>Eukaryota</taxon>
        <taxon>Metazoa</taxon>
        <taxon>Ecdysozoa</taxon>
        <taxon>Arthropoda</taxon>
        <taxon>Hexapoda</taxon>
        <taxon>Insecta</taxon>
        <taxon>Pterygota</taxon>
        <taxon>Neoptera</taxon>
        <taxon>Endopterygota</taxon>
        <taxon>Hymenoptera</taxon>
        <taxon>Apocrita</taxon>
        <taxon>Aculeata</taxon>
        <taxon>Apoidea</taxon>
        <taxon>Anthophila</taxon>
        <taxon>Apidae</taxon>
        <taxon>Apis</taxon>
    </lineage>
</organism>
<feature type="compositionally biased region" description="Basic and acidic residues" evidence="18">
    <location>
        <begin position="567"/>
        <end position="580"/>
    </location>
</feature>
<dbReference type="Gene3D" id="3.40.50.10190">
    <property type="entry name" value="BRCT domain"/>
    <property type="match status" value="2"/>
</dbReference>
<evidence type="ECO:0000256" key="15">
    <source>
        <dbReference type="ARBA" id="ARBA00023204"/>
    </source>
</evidence>
<feature type="compositionally biased region" description="Polar residues" evidence="18">
    <location>
        <begin position="550"/>
        <end position="560"/>
    </location>
</feature>
<keyword evidence="7 17" id="KW-0863">Zinc-finger</keyword>
<dbReference type="PROSITE" id="PS50172">
    <property type="entry name" value="BRCT"/>
    <property type="match status" value="2"/>
</dbReference>
<dbReference type="InterPro" id="IPR011364">
    <property type="entry name" value="BRCA1"/>
</dbReference>
<dbReference type="GO" id="GO:0031436">
    <property type="term" value="C:BRCA1-BARD1 complex"/>
    <property type="evidence" value="ECO:0007669"/>
    <property type="project" value="TreeGrafter"/>
</dbReference>
<evidence type="ECO:0000259" key="19">
    <source>
        <dbReference type="PROSITE" id="PS50089"/>
    </source>
</evidence>
<feature type="region of interest" description="Disordered" evidence="18">
    <location>
        <begin position="137"/>
        <end position="174"/>
    </location>
</feature>
<keyword evidence="8" id="KW-0276">Fatty acid metabolism</keyword>
<dbReference type="SUPFAM" id="SSF52113">
    <property type="entry name" value="BRCT domain"/>
    <property type="match status" value="2"/>
</dbReference>
<evidence type="ECO:0000256" key="6">
    <source>
        <dbReference type="ARBA" id="ARBA00022763"/>
    </source>
</evidence>
<evidence type="ECO:0000256" key="14">
    <source>
        <dbReference type="ARBA" id="ARBA00023172"/>
    </source>
</evidence>
<feature type="compositionally biased region" description="Basic and acidic residues" evidence="18">
    <location>
        <begin position="379"/>
        <end position="396"/>
    </location>
</feature>
<gene>
    <name evidence="23" type="primary">LOC100576640</name>
</gene>
<evidence type="ECO:0000256" key="2">
    <source>
        <dbReference type="ARBA" id="ARBA00022499"/>
    </source>
</evidence>
<keyword evidence="16" id="KW-0539">Nucleus</keyword>
<feature type="compositionally biased region" description="Basic residues" evidence="18">
    <location>
        <begin position="150"/>
        <end position="164"/>
    </location>
</feature>
<dbReference type="SUPFAM" id="SSF57850">
    <property type="entry name" value="RING/U-box"/>
    <property type="match status" value="1"/>
</dbReference>
<evidence type="ECO:0000256" key="9">
    <source>
        <dbReference type="ARBA" id="ARBA00022833"/>
    </source>
</evidence>
<evidence type="ECO:0000256" key="12">
    <source>
        <dbReference type="ARBA" id="ARBA00023159"/>
    </source>
</evidence>
<dbReference type="PROSITE" id="PS00518">
    <property type="entry name" value="ZF_RING_1"/>
    <property type="match status" value="1"/>
</dbReference>
<evidence type="ECO:0000256" key="17">
    <source>
        <dbReference type="PROSITE-ProRule" id="PRU00175"/>
    </source>
</evidence>
<evidence type="ECO:0000256" key="5">
    <source>
        <dbReference type="ARBA" id="ARBA00022737"/>
    </source>
</evidence>
<dbReference type="GO" id="GO:0000724">
    <property type="term" value="P:double-strand break repair via homologous recombination"/>
    <property type="evidence" value="ECO:0007669"/>
    <property type="project" value="TreeGrafter"/>
</dbReference>
<dbReference type="GO" id="GO:0008270">
    <property type="term" value="F:zinc ion binding"/>
    <property type="evidence" value="ECO:0007669"/>
    <property type="project" value="UniProtKB-KW"/>
</dbReference>
<feature type="compositionally biased region" description="Polar residues" evidence="18">
    <location>
        <begin position="1389"/>
        <end position="1400"/>
    </location>
</feature>
<evidence type="ECO:0000259" key="20">
    <source>
        <dbReference type="PROSITE" id="PS50172"/>
    </source>
</evidence>
<feature type="compositionally biased region" description="Basic and acidic residues" evidence="18">
    <location>
        <begin position="267"/>
        <end position="292"/>
    </location>
</feature>
<feature type="domain" description="BRCT" evidence="20">
    <location>
        <begin position="1593"/>
        <end position="1690"/>
    </location>
</feature>
<feature type="region of interest" description="Disordered" evidence="18">
    <location>
        <begin position="879"/>
        <end position="914"/>
    </location>
</feature>
<accession>A0A8B7KLQ5</accession>
<keyword evidence="11" id="KW-0443">Lipid metabolism</keyword>
<evidence type="ECO:0000256" key="7">
    <source>
        <dbReference type="ARBA" id="ARBA00022771"/>
    </source>
</evidence>
<evidence type="ECO:0000256" key="13">
    <source>
        <dbReference type="ARBA" id="ARBA00023160"/>
    </source>
</evidence>
<feature type="compositionally biased region" description="Polar residues" evidence="18">
    <location>
        <begin position="791"/>
        <end position="807"/>
    </location>
</feature>